<protein>
    <submittedName>
        <fullName evidence="1">Uncharacterized protein</fullName>
    </submittedName>
</protein>
<dbReference type="Proteomes" id="UP000199184">
    <property type="component" value="Unassembled WGS sequence"/>
</dbReference>
<organism evidence="1 2">
    <name type="scientific">Bradyrhizobium shewense</name>
    <dbReference type="NCBI Taxonomy" id="1761772"/>
    <lineage>
        <taxon>Bacteria</taxon>
        <taxon>Pseudomonadati</taxon>
        <taxon>Pseudomonadota</taxon>
        <taxon>Alphaproteobacteria</taxon>
        <taxon>Hyphomicrobiales</taxon>
        <taxon>Nitrobacteraceae</taxon>
        <taxon>Bradyrhizobium</taxon>
    </lineage>
</organism>
<accession>A0A1C3WD99</accession>
<keyword evidence="2" id="KW-1185">Reference proteome</keyword>
<proteinExistence type="predicted"/>
<dbReference type="RefSeq" id="WP_091957302.1">
    <property type="nucleotide sequence ID" value="NZ_FMAI01000007.1"/>
</dbReference>
<dbReference type="AlphaFoldDB" id="A0A1C3WD99"/>
<evidence type="ECO:0000313" key="1">
    <source>
        <dbReference type="EMBL" id="SCB37664.1"/>
    </source>
</evidence>
<gene>
    <name evidence="1" type="ORF">GA0061098_1007158</name>
</gene>
<name>A0A1C3WD99_9BRAD</name>
<dbReference type="EMBL" id="FMAI01000007">
    <property type="protein sequence ID" value="SCB37664.1"/>
    <property type="molecule type" value="Genomic_DNA"/>
</dbReference>
<reference evidence="2" key="1">
    <citation type="submission" date="2016-08" db="EMBL/GenBank/DDBJ databases">
        <authorList>
            <person name="Varghese N."/>
            <person name="Submissions Spin"/>
        </authorList>
    </citation>
    <scope>NUCLEOTIDE SEQUENCE [LARGE SCALE GENOMIC DNA]</scope>
    <source>
        <strain evidence="2">ERR11</strain>
    </source>
</reference>
<sequence length="214" mass="25160">MNEQSERGEPDRYVDQPEAVRRLIHSAIRMFAIGEDPFAIHLLIQSADKLILDIARKRNVSLAFDWEHVIKKEHQREFFQLYRETYNFFKHADKGSERLPVHNIAEGNAAQLSIVIENYLTLFGSATAHMTAFRWFARLWKPSWFFQSIEDLLPQDRAQELLKAWTVMRNGRPQEFFAAAFAKGVWNTAALEEERNLDFADNIEFYSTRFVDMD</sequence>
<evidence type="ECO:0000313" key="2">
    <source>
        <dbReference type="Proteomes" id="UP000199184"/>
    </source>
</evidence>